<dbReference type="InterPro" id="IPR011711">
    <property type="entry name" value="GntR_C"/>
</dbReference>
<reference evidence="5 6" key="1">
    <citation type="journal article" date="2016" name="Int. J. Syst. Evol. Microbiol.">
        <title>Polaribacter haliotis sp. nov., isolated from the gut of abalone Haliotis discus hannai.</title>
        <authorList>
            <person name="Kim Y.O."/>
            <person name="Park I.S."/>
            <person name="Park S."/>
            <person name="Nam B.H."/>
            <person name="Park J.M."/>
            <person name="Kim D.G."/>
            <person name="Yoon J.H."/>
        </authorList>
    </citation>
    <scope>NUCLEOTIDE SEQUENCE [LARGE SCALE GENOMIC DNA]</scope>
    <source>
        <strain evidence="5 6">KCTC 52418</strain>
    </source>
</reference>
<keyword evidence="1" id="KW-0805">Transcription regulation</keyword>
<dbReference type="KEGG" id="phal:H9I45_00510"/>
<name>A0A7L8AG88_9FLAO</name>
<dbReference type="SUPFAM" id="SSF48008">
    <property type="entry name" value="GntR ligand-binding domain-like"/>
    <property type="match status" value="1"/>
</dbReference>
<organism evidence="5 6">
    <name type="scientific">Polaribacter haliotis</name>
    <dbReference type="NCBI Taxonomy" id="1888915"/>
    <lineage>
        <taxon>Bacteria</taxon>
        <taxon>Pseudomonadati</taxon>
        <taxon>Bacteroidota</taxon>
        <taxon>Flavobacteriia</taxon>
        <taxon>Flavobacteriales</taxon>
        <taxon>Flavobacteriaceae</taxon>
    </lineage>
</organism>
<accession>A0A7L8AG88</accession>
<dbReference type="InterPro" id="IPR000524">
    <property type="entry name" value="Tscrpt_reg_HTH_GntR"/>
</dbReference>
<proteinExistence type="predicted"/>
<dbReference type="InterPro" id="IPR008920">
    <property type="entry name" value="TF_FadR/GntR_C"/>
</dbReference>
<dbReference type="Gene3D" id="1.20.120.530">
    <property type="entry name" value="GntR ligand-binding domain-like"/>
    <property type="match status" value="1"/>
</dbReference>
<keyword evidence="3" id="KW-0804">Transcription</keyword>
<keyword evidence="2" id="KW-0238">DNA-binding</keyword>
<gene>
    <name evidence="5" type="ORF">H9I45_00510</name>
</gene>
<sequence length="230" mass="25854">MKIAISATEINTKSENEIIFQIRDLINNKNIEPGERLPSERILSDKFGTTRNDIRGVIQKLELYGLLKSIPKSGTFVNVGIVAINGIIDNILNLKKSDLKSIVETRIHLELKTVTLAALHRTEEDLEHLATTLKAYKDKVMLEGKAVQEDLLFHLAIAKASGNGTLNTAMLMIVPNIISNFEKHLVCSNKQAFSGIKDHSDIFEAIKKQEVEKASRLMKQHFKVLYNYDS</sequence>
<dbReference type="GO" id="GO:0003700">
    <property type="term" value="F:DNA-binding transcription factor activity"/>
    <property type="evidence" value="ECO:0007669"/>
    <property type="project" value="InterPro"/>
</dbReference>
<dbReference type="CDD" id="cd07377">
    <property type="entry name" value="WHTH_GntR"/>
    <property type="match status" value="1"/>
</dbReference>
<dbReference type="SMART" id="SM00345">
    <property type="entry name" value="HTH_GNTR"/>
    <property type="match status" value="1"/>
</dbReference>
<protein>
    <submittedName>
        <fullName evidence="5">FadR family transcriptional regulator</fullName>
    </submittedName>
</protein>
<dbReference type="GO" id="GO:0003677">
    <property type="term" value="F:DNA binding"/>
    <property type="evidence" value="ECO:0007669"/>
    <property type="project" value="UniProtKB-KW"/>
</dbReference>
<dbReference type="Gene3D" id="1.10.10.10">
    <property type="entry name" value="Winged helix-like DNA-binding domain superfamily/Winged helix DNA-binding domain"/>
    <property type="match status" value="1"/>
</dbReference>
<dbReference type="InterPro" id="IPR036390">
    <property type="entry name" value="WH_DNA-bd_sf"/>
</dbReference>
<dbReference type="PANTHER" id="PTHR43537">
    <property type="entry name" value="TRANSCRIPTIONAL REGULATOR, GNTR FAMILY"/>
    <property type="match status" value="1"/>
</dbReference>
<dbReference type="PANTHER" id="PTHR43537:SF5">
    <property type="entry name" value="UXU OPERON TRANSCRIPTIONAL REGULATOR"/>
    <property type="match status" value="1"/>
</dbReference>
<dbReference type="RefSeq" id="WP_088355249.1">
    <property type="nucleotide sequence ID" value="NZ_CP061813.1"/>
</dbReference>
<evidence type="ECO:0000259" key="4">
    <source>
        <dbReference type="PROSITE" id="PS50949"/>
    </source>
</evidence>
<evidence type="ECO:0000313" key="6">
    <source>
        <dbReference type="Proteomes" id="UP000516764"/>
    </source>
</evidence>
<dbReference type="EMBL" id="CP061813">
    <property type="protein sequence ID" value="QOD60954.1"/>
    <property type="molecule type" value="Genomic_DNA"/>
</dbReference>
<dbReference type="SUPFAM" id="SSF46785">
    <property type="entry name" value="Winged helix' DNA-binding domain"/>
    <property type="match status" value="1"/>
</dbReference>
<dbReference type="InterPro" id="IPR036388">
    <property type="entry name" value="WH-like_DNA-bd_sf"/>
</dbReference>
<evidence type="ECO:0000313" key="5">
    <source>
        <dbReference type="EMBL" id="QOD60954.1"/>
    </source>
</evidence>
<dbReference type="Pfam" id="PF00392">
    <property type="entry name" value="GntR"/>
    <property type="match status" value="1"/>
</dbReference>
<feature type="domain" description="HTH gntR-type" evidence="4">
    <location>
        <begin position="12"/>
        <end position="80"/>
    </location>
</feature>
<dbReference type="OrthoDB" id="9799482at2"/>
<dbReference type="PRINTS" id="PR00035">
    <property type="entry name" value="HTHGNTR"/>
</dbReference>
<dbReference type="Pfam" id="PF07729">
    <property type="entry name" value="FCD"/>
    <property type="match status" value="1"/>
</dbReference>
<dbReference type="Proteomes" id="UP000516764">
    <property type="component" value="Chromosome"/>
</dbReference>
<dbReference type="AlphaFoldDB" id="A0A7L8AG88"/>
<evidence type="ECO:0000256" key="1">
    <source>
        <dbReference type="ARBA" id="ARBA00023015"/>
    </source>
</evidence>
<dbReference type="SMART" id="SM00895">
    <property type="entry name" value="FCD"/>
    <property type="match status" value="1"/>
</dbReference>
<keyword evidence="6" id="KW-1185">Reference proteome</keyword>
<dbReference type="PROSITE" id="PS50949">
    <property type="entry name" value="HTH_GNTR"/>
    <property type="match status" value="1"/>
</dbReference>
<evidence type="ECO:0000256" key="3">
    <source>
        <dbReference type="ARBA" id="ARBA00023163"/>
    </source>
</evidence>
<evidence type="ECO:0000256" key="2">
    <source>
        <dbReference type="ARBA" id="ARBA00023125"/>
    </source>
</evidence>